<keyword evidence="3" id="KW-0227">DNA damage</keyword>
<evidence type="ECO:0000256" key="3">
    <source>
        <dbReference type="ARBA" id="ARBA00022763"/>
    </source>
</evidence>
<dbReference type="GO" id="GO:0003684">
    <property type="term" value="F:damaged DNA binding"/>
    <property type="evidence" value="ECO:0007669"/>
    <property type="project" value="TreeGrafter"/>
</dbReference>
<gene>
    <name evidence="8" type="ORF">SAMN05421761_10392</name>
</gene>
<protein>
    <submittedName>
        <fullName evidence="8">DNA excision repair protein ERCC-4</fullName>
    </submittedName>
</protein>
<dbReference type="InterPro" id="IPR006166">
    <property type="entry name" value="ERCC4_domain"/>
</dbReference>
<name>A0A1N7L6Y2_9BACT</name>
<dbReference type="SUPFAM" id="SSF52980">
    <property type="entry name" value="Restriction endonuclease-like"/>
    <property type="match status" value="1"/>
</dbReference>
<dbReference type="EMBL" id="FTOP01000003">
    <property type="protein sequence ID" value="SIS69605.1"/>
    <property type="molecule type" value="Genomic_DNA"/>
</dbReference>
<sequence>MKDFLSGSKFYPLEIVIDDREPDAMLEYLLFYKNIIVRKERLLVGDYLLDSELIVERKTPSDFSASIKDGRFFKQAGKLANSKVPACLILEGRKREYKNLGFSKNAVQAILMSVSLIFKIPILRAKTQKDTVSIMLQSFKQLTKDKLADYKFHPRLKPKFKSQQSDKYLKQKIHILEGFPGIGADRAELLLNHFGNLQNIFNAPESELSKVVGIGKSTIERMKLILNEGNFNNA</sequence>
<proteinExistence type="predicted"/>
<keyword evidence="9" id="KW-1185">Reference proteome</keyword>
<keyword evidence="6" id="KW-0234">DNA repair</keyword>
<dbReference type="GO" id="GO:0000014">
    <property type="term" value="F:single-stranded DNA endodeoxyribonuclease activity"/>
    <property type="evidence" value="ECO:0007669"/>
    <property type="project" value="TreeGrafter"/>
</dbReference>
<dbReference type="Gene3D" id="3.40.50.10130">
    <property type="match status" value="1"/>
</dbReference>
<dbReference type="Pfam" id="PF14520">
    <property type="entry name" value="HHH_5"/>
    <property type="match status" value="1"/>
</dbReference>
<keyword evidence="5" id="KW-0238">DNA-binding</keyword>
<evidence type="ECO:0000259" key="7">
    <source>
        <dbReference type="SMART" id="SM00891"/>
    </source>
</evidence>
<evidence type="ECO:0000256" key="4">
    <source>
        <dbReference type="ARBA" id="ARBA00022801"/>
    </source>
</evidence>
<keyword evidence="4" id="KW-0378">Hydrolase</keyword>
<feature type="domain" description="ERCC4" evidence="7">
    <location>
        <begin position="14"/>
        <end position="94"/>
    </location>
</feature>
<dbReference type="GO" id="GO:1901255">
    <property type="term" value="P:nucleotide-excision repair involved in interstrand cross-link repair"/>
    <property type="evidence" value="ECO:0007669"/>
    <property type="project" value="TreeGrafter"/>
</dbReference>
<dbReference type="PANTHER" id="PTHR10150">
    <property type="entry name" value="DNA REPAIR ENDONUCLEASE XPF"/>
    <property type="match status" value="1"/>
</dbReference>
<evidence type="ECO:0000313" key="9">
    <source>
        <dbReference type="Proteomes" id="UP000186026"/>
    </source>
</evidence>
<dbReference type="AlphaFoldDB" id="A0A1N7L6Y2"/>
<dbReference type="Pfam" id="PF02732">
    <property type="entry name" value="ERCC4"/>
    <property type="match status" value="1"/>
</dbReference>
<dbReference type="SMART" id="SM00891">
    <property type="entry name" value="ERCC4"/>
    <property type="match status" value="1"/>
</dbReference>
<dbReference type="GO" id="GO:0000724">
    <property type="term" value="P:double-strand break repair via homologous recombination"/>
    <property type="evidence" value="ECO:0007669"/>
    <property type="project" value="TreeGrafter"/>
</dbReference>
<dbReference type="Proteomes" id="UP000186026">
    <property type="component" value="Unassembled WGS sequence"/>
</dbReference>
<dbReference type="STRING" id="529505.SAMN05421761_10392"/>
<keyword evidence="1" id="KW-0540">Nuclease</keyword>
<dbReference type="SUPFAM" id="SSF47781">
    <property type="entry name" value="RuvA domain 2-like"/>
    <property type="match status" value="1"/>
</dbReference>
<evidence type="ECO:0000313" key="8">
    <source>
        <dbReference type="EMBL" id="SIS69605.1"/>
    </source>
</evidence>
<dbReference type="Gene3D" id="1.10.150.20">
    <property type="entry name" value="5' to 3' exonuclease, C-terminal subdomain"/>
    <property type="match status" value="1"/>
</dbReference>
<dbReference type="InterPro" id="IPR010994">
    <property type="entry name" value="RuvA_2-like"/>
</dbReference>
<reference evidence="9" key="1">
    <citation type="submission" date="2017-01" db="EMBL/GenBank/DDBJ databases">
        <authorList>
            <person name="Varghese N."/>
            <person name="Submissions S."/>
        </authorList>
    </citation>
    <scope>NUCLEOTIDE SEQUENCE [LARGE SCALE GENOMIC DNA]</scope>
    <source>
        <strain evidence="9">DSM 46698</strain>
    </source>
</reference>
<dbReference type="InterPro" id="IPR011335">
    <property type="entry name" value="Restrct_endonuc-II-like"/>
</dbReference>
<keyword evidence="2" id="KW-0255">Endonuclease</keyword>
<accession>A0A1N7L6Y2</accession>
<dbReference type="PANTHER" id="PTHR10150:SF0">
    <property type="entry name" value="DNA REPAIR ENDONUCLEASE XPF"/>
    <property type="match status" value="1"/>
</dbReference>
<organism evidence="8 9">
    <name type="scientific">Belliella pelovolcani</name>
    <dbReference type="NCBI Taxonomy" id="529505"/>
    <lineage>
        <taxon>Bacteria</taxon>
        <taxon>Pseudomonadati</taxon>
        <taxon>Bacteroidota</taxon>
        <taxon>Cytophagia</taxon>
        <taxon>Cytophagales</taxon>
        <taxon>Cyclobacteriaceae</taxon>
        <taxon>Belliella</taxon>
    </lineage>
</organism>
<evidence type="ECO:0000256" key="1">
    <source>
        <dbReference type="ARBA" id="ARBA00022722"/>
    </source>
</evidence>
<dbReference type="RefSeq" id="WP_076498964.1">
    <property type="nucleotide sequence ID" value="NZ_FTOP01000003.1"/>
</dbReference>
<evidence type="ECO:0000256" key="2">
    <source>
        <dbReference type="ARBA" id="ARBA00022759"/>
    </source>
</evidence>
<evidence type="ECO:0000256" key="6">
    <source>
        <dbReference type="ARBA" id="ARBA00023204"/>
    </source>
</evidence>
<dbReference type="GO" id="GO:0003697">
    <property type="term" value="F:single-stranded DNA binding"/>
    <property type="evidence" value="ECO:0007669"/>
    <property type="project" value="TreeGrafter"/>
</dbReference>
<evidence type="ECO:0000256" key="5">
    <source>
        <dbReference type="ARBA" id="ARBA00023125"/>
    </source>
</evidence>